<dbReference type="EMBL" id="MCGR01000035">
    <property type="protein sequence ID" value="ORY76230.1"/>
    <property type="molecule type" value="Genomic_DNA"/>
</dbReference>
<gene>
    <name evidence="1" type="ORF">BCR35DRAFT_121880</name>
</gene>
<dbReference type="Proteomes" id="UP000193467">
    <property type="component" value="Unassembled WGS sequence"/>
</dbReference>
<protein>
    <submittedName>
        <fullName evidence="1">Uncharacterized protein</fullName>
    </submittedName>
</protein>
<dbReference type="InParanoid" id="A0A1Y2EXD6"/>
<reference evidence="1 2" key="1">
    <citation type="submission" date="2016-07" db="EMBL/GenBank/DDBJ databases">
        <title>Pervasive Adenine N6-methylation of Active Genes in Fungi.</title>
        <authorList>
            <consortium name="DOE Joint Genome Institute"/>
            <person name="Mondo S.J."/>
            <person name="Dannebaum R.O."/>
            <person name="Kuo R.C."/>
            <person name="Labutti K."/>
            <person name="Haridas S."/>
            <person name="Kuo A."/>
            <person name="Salamov A."/>
            <person name="Ahrendt S.R."/>
            <person name="Lipzen A."/>
            <person name="Sullivan W."/>
            <person name="Andreopoulos W.B."/>
            <person name="Clum A."/>
            <person name="Lindquist E."/>
            <person name="Daum C."/>
            <person name="Ramamoorthy G.K."/>
            <person name="Gryganskyi A."/>
            <person name="Culley D."/>
            <person name="Magnuson J.K."/>
            <person name="James T.Y."/>
            <person name="O'Malley M.A."/>
            <person name="Stajich J.E."/>
            <person name="Spatafora J.W."/>
            <person name="Visel A."/>
            <person name="Grigoriev I.V."/>
        </authorList>
    </citation>
    <scope>NUCLEOTIDE SEQUENCE [LARGE SCALE GENOMIC DNA]</scope>
    <source>
        <strain evidence="1 2">62-1032</strain>
    </source>
</reference>
<sequence>MERKLIRGEWVVHARLDLIHNRATRQCKARTKFIEARQYMIKQGVWEETVDEVLWKTAIRVRPCCKEALDVLEGVGRCFALEGCERCGEMREVAHIAWGRRRGRSPRSLG</sequence>
<proteinExistence type="predicted"/>
<evidence type="ECO:0000313" key="2">
    <source>
        <dbReference type="Proteomes" id="UP000193467"/>
    </source>
</evidence>
<name>A0A1Y2EXD6_9BASI</name>
<evidence type="ECO:0000313" key="1">
    <source>
        <dbReference type="EMBL" id="ORY76230.1"/>
    </source>
</evidence>
<dbReference type="AlphaFoldDB" id="A0A1Y2EXD6"/>
<keyword evidence="2" id="KW-1185">Reference proteome</keyword>
<accession>A0A1Y2EXD6</accession>
<organism evidence="1 2">
    <name type="scientific">Leucosporidium creatinivorum</name>
    <dbReference type="NCBI Taxonomy" id="106004"/>
    <lineage>
        <taxon>Eukaryota</taxon>
        <taxon>Fungi</taxon>
        <taxon>Dikarya</taxon>
        <taxon>Basidiomycota</taxon>
        <taxon>Pucciniomycotina</taxon>
        <taxon>Microbotryomycetes</taxon>
        <taxon>Leucosporidiales</taxon>
        <taxon>Leucosporidium</taxon>
    </lineage>
</organism>
<comment type="caution">
    <text evidence="1">The sequence shown here is derived from an EMBL/GenBank/DDBJ whole genome shotgun (WGS) entry which is preliminary data.</text>
</comment>